<dbReference type="Pfam" id="PF00211">
    <property type="entry name" value="Guanylate_cyc"/>
    <property type="match status" value="1"/>
</dbReference>
<dbReference type="GO" id="GO:0035556">
    <property type="term" value="P:intracellular signal transduction"/>
    <property type="evidence" value="ECO:0007669"/>
    <property type="project" value="InterPro"/>
</dbReference>
<dbReference type="PROSITE" id="PS50125">
    <property type="entry name" value="GUANYLATE_CYCLASE_2"/>
    <property type="match status" value="1"/>
</dbReference>
<dbReference type="AlphaFoldDB" id="A0A9X3UM48"/>
<dbReference type="InterPro" id="IPR029787">
    <property type="entry name" value="Nucleotide_cyclase"/>
</dbReference>
<evidence type="ECO:0000259" key="2">
    <source>
        <dbReference type="PROSITE" id="PS50125"/>
    </source>
</evidence>
<keyword evidence="4" id="KW-1185">Reference proteome</keyword>
<dbReference type="Proteomes" id="UP001151234">
    <property type="component" value="Unassembled WGS sequence"/>
</dbReference>
<feature type="transmembrane region" description="Helical" evidence="1">
    <location>
        <begin position="92"/>
        <end position="111"/>
    </location>
</feature>
<keyword evidence="1" id="KW-1133">Transmembrane helix</keyword>
<feature type="domain" description="Guanylate cyclase" evidence="2">
    <location>
        <begin position="278"/>
        <end position="400"/>
    </location>
</feature>
<proteinExistence type="predicted"/>
<dbReference type="Gene3D" id="3.30.70.1230">
    <property type="entry name" value="Nucleotide cyclase"/>
    <property type="match status" value="1"/>
</dbReference>
<dbReference type="InterPro" id="IPR050697">
    <property type="entry name" value="Adenylyl/Guanylyl_Cyclase_3/4"/>
</dbReference>
<dbReference type="SUPFAM" id="SSF55073">
    <property type="entry name" value="Nucleotide cyclase"/>
    <property type="match status" value="1"/>
</dbReference>
<keyword evidence="1" id="KW-0472">Membrane</keyword>
<dbReference type="PANTHER" id="PTHR43081">
    <property type="entry name" value="ADENYLATE CYCLASE, TERMINAL-DIFFERENTIATION SPECIFIC-RELATED"/>
    <property type="match status" value="1"/>
</dbReference>
<comment type="caution">
    <text evidence="3">The sequence shown here is derived from an EMBL/GenBank/DDBJ whole genome shotgun (WGS) entry which is preliminary data.</text>
</comment>
<dbReference type="CDD" id="cd07302">
    <property type="entry name" value="CHD"/>
    <property type="match status" value="1"/>
</dbReference>
<evidence type="ECO:0000256" key="1">
    <source>
        <dbReference type="SAM" id="Phobius"/>
    </source>
</evidence>
<dbReference type="GO" id="GO:0004016">
    <property type="term" value="F:adenylate cyclase activity"/>
    <property type="evidence" value="ECO:0007669"/>
    <property type="project" value="UniProtKB-ARBA"/>
</dbReference>
<feature type="transmembrane region" description="Helical" evidence="1">
    <location>
        <begin position="61"/>
        <end position="80"/>
    </location>
</feature>
<evidence type="ECO:0000313" key="3">
    <source>
        <dbReference type="EMBL" id="MDA5399406.1"/>
    </source>
</evidence>
<reference evidence="3" key="1">
    <citation type="submission" date="2022-11" db="EMBL/GenBank/DDBJ databases">
        <title>Draft genome sequence of Hoeflea poritis E7-10 and Hoeflea prorocentri PM5-8, separated from scleractinian coral Porites lutea and marine dinoflagellate.</title>
        <authorList>
            <person name="Zhang G."/>
            <person name="Wei Q."/>
            <person name="Cai L."/>
        </authorList>
    </citation>
    <scope>NUCLEOTIDE SEQUENCE</scope>
    <source>
        <strain evidence="3">PM5-8</strain>
    </source>
</reference>
<sequence length="450" mass="49348">MNSESRSTGSEYGRCASGQRRLQLAEDTGLRIAIFCRSIAAAAGFIWYSSSVFLTDQELRGWPLFAFAIYILISIAHLSVIGTRANRWWMKYVLYTFDILAVCALFVTIPISSAEDIPQIIAFRAYGIYYLFPVIALAALSLSWRLVLWSGLVAVAGWWAAFLWVVAGMDNTLSWADMPADATRTDYETIFLSIDFIGRGNRLEESGLLLVAAATLSVAVYRARRLFFAQIEADEKRQKERLERQRITDTFGQYVPEVVVKQLVNAKGKLPYRQAHGAVLVLDIEGFSKRLAGGAPEVAIRQIDAFLSDAADEIGKHNGTVISYTGDGILASFNAPLENARPELAAAETAFALIETARAHHFNIRIGLAAGELTSGSVGSKNRMAFTVYGAAVNRAARCEALCKEMKLKVLMDAKFALAVSDQMDVRSIGSHDLRGISKSEPLSTFGALS</sequence>
<dbReference type="PANTHER" id="PTHR43081:SF1">
    <property type="entry name" value="ADENYLATE CYCLASE, TERMINAL-DIFFERENTIATION SPECIFIC"/>
    <property type="match status" value="1"/>
</dbReference>
<dbReference type="RefSeq" id="WP_267990844.1">
    <property type="nucleotide sequence ID" value="NZ_JAPJZI010000001.1"/>
</dbReference>
<feature type="transmembrane region" description="Helical" evidence="1">
    <location>
        <begin position="29"/>
        <end position="49"/>
    </location>
</feature>
<name>A0A9X3UM48_9HYPH</name>
<keyword evidence="1" id="KW-0812">Transmembrane</keyword>
<dbReference type="GO" id="GO:0009190">
    <property type="term" value="P:cyclic nucleotide biosynthetic process"/>
    <property type="evidence" value="ECO:0007669"/>
    <property type="project" value="InterPro"/>
</dbReference>
<gene>
    <name evidence="3" type="ORF">OQ273_12560</name>
</gene>
<protein>
    <submittedName>
        <fullName evidence="3">Adenylate/guanylate cyclase domain-containing protein</fullName>
    </submittedName>
</protein>
<dbReference type="SMART" id="SM00044">
    <property type="entry name" value="CYCc"/>
    <property type="match status" value="1"/>
</dbReference>
<feature type="transmembrane region" description="Helical" evidence="1">
    <location>
        <begin position="146"/>
        <end position="167"/>
    </location>
</feature>
<feature type="transmembrane region" description="Helical" evidence="1">
    <location>
        <begin position="117"/>
        <end position="139"/>
    </location>
</feature>
<organism evidence="3 4">
    <name type="scientific">Hoeflea prorocentri</name>
    <dbReference type="NCBI Taxonomy" id="1922333"/>
    <lineage>
        <taxon>Bacteria</taxon>
        <taxon>Pseudomonadati</taxon>
        <taxon>Pseudomonadota</taxon>
        <taxon>Alphaproteobacteria</taxon>
        <taxon>Hyphomicrobiales</taxon>
        <taxon>Rhizobiaceae</taxon>
        <taxon>Hoeflea</taxon>
    </lineage>
</organism>
<dbReference type="InterPro" id="IPR001054">
    <property type="entry name" value="A/G_cyclase"/>
</dbReference>
<accession>A0A9X3UM48</accession>
<evidence type="ECO:0000313" key="4">
    <source>
        <dbReference type="Proteomes" id="UP001151234"/>
    </source>
</evidence>
<dbReference type="EMBL" id="JAPJZI010000001">
    <property type="protein sequence ID" value="MDA5399406.1"/>
    <property type="molecule type" value="Genomic_DNA"/>
</dbReference>